<organism evidence="1 2">
    <name type="scientific">Phaeodactylum tricornutum (strain CCAP 1055/1)</name>
    <dbReference type="NCBI Taxonomy" id="556484"/>
    <lineage>
        <taxon>Eukaryota</taxon>
        <taxon>Sar</taxon>
        <taxon>Stramenopiles</taxon>
        <taxon>Ochrophyta</taxon>
        <taxon>Bacillariophyta</taxon>
        <taxon>Bacillariophyceae</taxon>
        <taxon>Bacillariophycidae</taxon>
        <taxon>Naviculales</taxon>
        <taxon>Phaeodactylaceae</taxon>
        <taxon>Phaeodactylum</taxon>
    </lineage>
</organism>
<dbReference type="AlphaFoldDB" id="B7FZT1"/>
<dbReference type="InParanoid" id="B7FZT1"/>
<evidence type="ECO:0000313" key="2">
    <source>
        <dbReference type="Proteomes" id="UP000000759"/>
    </source>
</evidence>
<dbReference type="EMBL" id="CM000612">
    <property type="protein sequence ID" value="EEC47769.1"/>
    <property type="molecule type" value="Genomic_DNA"/>
</dbReference>
<protein>
    <submittedName>
        <fullName evidence="1">Uncharacterized protein</fullName>
    </submittedName>
</protein>
<dbReference type="KEGG" id="pti:PHATRDRAFT_46024"/>
<name>B7FZT1_PHATC</name>
<dbReference type="Proteomes" id="UP000000759">
    <property type="component" value="Chromosome 9"/>
</dbReference>
<reference evidence="2" key="2">
    <citation type="submission" date="2008-08" db="EMBL/GenBank/DDBJ databases">
        <authorList>
            <consortium name="Diatom Consortium"/>
            <person name="Grigoriev I."/>
            <person name="Grimwood J."/>
            <person name="Kuo A."/>
            <person name="Otillar R.P."/>
            <person name="Salamov A."/>
            <person name="Detter J.C."/>
            <person name="Lindquist E."/>
            <person name="Shapiro H."/>
            <person name="Lucas S."/>
            <person name="Glavina del Rio T."/>
            <person name="Pitluck S."/>
            <person name="Rokhsar D."/>
            <person name="Bowler C."/>
        </authorList>
    </citation>
    <scope>GENOME REANNOTATION</scope>
    <source>
        <strain evidence="2">CCAP 1055/1</strain>
    </source>
</reference>
<gene>
    <name evidence="1" type="ORF">PHATRDRAFT_46024</name>
</gene>
<reference evidence="1 2" key="1">
    <citation type="journal article" date="2008" name="Nature">
        <title>The Phaeodactylum genome reveals the evolutionary history of diatom genomes.</title>
        <authorList>
            <person name="Bowler C."/>
            <person name="Allen A.E."/>
            <person name="Badger J.H."/>
            <person name="Grimwood J."/>
            <person name="Jabbari K."/>
            <person name="Kuo A."/>
            <person name="Maheswari U."/>
            <person name="Martens C."/>
            <person name="Maumus F."/>
            <person name="Otillar R.P."/>
            <person name="Rayko E."/>
            <person name="Salamov A."/>
            <person name="Vandepoele K."/>
            <person name="Beszteri B."/>
            <person name="Gruber A."/>
            <person name="Heijde M."/>
            <person name="Katinka M."/>
            <person name="Mock T."/>
            <person name="Valentin K."/>
            <person name="Verret F."/>
            <person name="Berges J.A."/>
            <person name="Brownlee C."/>
            <person name="Cadoret J.P."/>
            <person name="Chiovitti A."/>
            <person name="Choi C.J."/>
            <person name="Coesel S."/>
            <person name="De Martino A."/>
            <person name="Detter J.C."/>
            <person name="Durkin C."/>
            <person name="Falciatore A."/>
            <person name="Fournet J."/>
            <person name="Haruta M."/>
            <person name="Huysman M.J."/>
            <person name="Jenkins B.D."/>
            <person name="Jiroutova K."/>
            <person name="Jorgensen R.E."/>
            <person name="Joubert Y."/>
            <person name="Kaplan A."/>
            <person name="Kroger N."/>
            <person name="Kroth P.G."/>
            <person name="La Roche J."/>
            <person name="Lindquist E."/>
            <person name="Lommer M."/>
            <person name="Martin-Jezequel V."/>
            <person name="Lopez P.J."/>
            <person name="Lucas S."/>
            <person name="Mangogna M."/>
            <person name="McGinnis K."/>
            <person name="Medlin L.K."/>
            <person name="Montsant A."/>
            <person name="Oudot-Le Secq M.P."/>
            <person name="Napoli C."/>
            <person name="Obornik M."/>
            <person name="Parker M.S."/>
            <person name="Petit J.L."/>
            <person name="Porcel B.M."/>
            <person name="Poulsen N."/>
            <person name="Robison M."/>
            <person name="Rychlewski L."/>
            <person name="Rynearson T.A."/>
            <person name="Schmutz J."/>
            <person name="Shapiro H."/>
            <person name="Siaut M."/>
            <person name="Stanley M."/>
            <person name="Sussman M.R."/>
            <person name="Taylor A.R."/>
            <person name="Vardi A."/>
            <person name="von Dassow P."/>
            <person name="Vyverman W."/>
            <person name="Willis A."/>
            <person name="Wyrwicz L.S."/>
            <person name="Rokhsar D.S."/>
            <person name="Weissenbach J."/>
            <person name="Armbrust E.V."/>
            <person name="Green B.R."/>
            <person name="Van de Peer Y."/>
            <person name="Grigoriev I.V."/>
        </authorList>
    </citation>
    <scope>NUCLEOTIDE SEQUENCE [LARGE SCALE GENOMIC DNA]</scope>
    <source>
        <strain evidence="1 2">CCAP 1055/1</strain>
    </source>
</reference>
<dbReference type="PaxDb" id="2850-Phatr46024"/>
<dbReference type="HOGENOM" id="CLU_543461_0_0_1"/>
<accession>B7FZT1</accession>
<dbReference type="RefSeq" id="XP_002180361.1">
    <property type="nucleotide sequence ID" value="XM_002180325.1"/>
</dbReference>
<proteinExistence type="predicted"/>
<evidence type="ECO:0000313" key="1">
    <source>
        <dbReference type="EMBL" id="EEC47769.1"/>
    </source>
</evidence>
<keyword evidence="2" id="KW-1185">Reference proteome</keyword>
<dbReference type="GeneID" id="7201399"/>
<sequence>MEEGSSEMHLGGYEIETGKVDVDSPEGFVIPTESWLKYAVPFLAQNQLLMRSDVGSFVVITLPDAVAVLERARSSRRWTFRRAHLCRNRAILPRDNLTASFGSAMVGVEGYRGRWTPFSKEVTRIHLSKSLIGRDLSDVVNFHLTCGVPVLGNSLDWKKKTPTTAAMEPSCQIEDKRRSRVLVAIWDSMSKIPKAALRHVQDCKSIRVSFQPKTGNPSELTMEMRNEIPQVQEAHNDVRAGGAWVPVRDSSENVVQGFDPKQQQQSPHSIPDTVKDMEDANLERCLLQSIKSDTDGTVSKERLIVEAPNRVLVAVTEKETSDWILLQHAGILIPPRTKQPSLTPVEGQILHSSRHPFDLAKKMSREQLGLVSPHTSQLYASREQIQFDVEGILDGTLPSKLQDDTHWKYLGRYRNDADYGGGFTFVYFLKNAVTVKSNSVNTSRLLPDPWSRIPNQISLSTAQVRNALTAGEFGTLASALAISLALQHV</sequence>